<feature type="domain" description="Stereocilin LRR" evidence="4">
    <location>
        <begin position="46"/>
        <end position="404"/>
    </location>
</feature>
<keyword evidence="6" id="KW-1185">Reference proteome</keyword>
<gene>
    <name evidence="5" type="ORF">CRENBAI_009457</name>
</gene>
<evidence type="ECO:0000256" key="1">
    <source>
        <dbReference type="ARBA" id="ARBA00022729"/>
    </source>
</evidence>
<dbReference type="GO" id="GO:0007160">
    <property type="term" value="P:cell-matrix adhesion"/>
    <property type="evidence" value="ECO:0007669"/>
    <property type="project" value="TreeGrafter"/>
</dbReference>
<keyword evidence="1" id="KW-0732">Signal</keyword>
<sequence>MPLSATVNNVYKALLSFSPPQRAAVRALWGEQGGEAQERKPMNSETVLSSLLQTARDVTGDELLFIKEYFHLPLSSLRSVLAATHISTIRMILQYYNRFENTLQLSDEYQSVMVSVLLKTHQATDDKLLLELGSLLAAASPADIKALPSKQNNVNLLENINRNLDRMSLAQREAFGLWYNKVMSPSSITGGHQSLIRDTGNLIAYLPFHSFQHLSAAQLLDGLDVLQRNILSSVKQEFIANRLIGGYRNLTAKDFIRLGNLSCLADPVDLRAYNNTEAFQVIQESIMNCMLKGLSLPSQLVSDLLLNNPEFRIPSSLSANRLKELAPLLPSLGVTFLKGLTVSQLLSALPALSTIPFTPIQAYIIVDKLFQTNTLSTGQLQELGTLIVGVKTETLLNLTSDKLLSAVKALTPHFPVRSLPYIDVHCALEAHTIATKLWGFQEVVNWLDDVKPLLRCTPLLSVLRRTRLLVEKLSNTSTKPWNTQQAQAIVRELINANPKLIKQDFLSLGSLGQGVSCRVLQERFGADTSPLSVRKILAFLRQQPGILHTSLKTCVLDKLHQFKFFPDLLQDLGAEIALSIPMSTIKIFSAEMMDNLRKMIVATPRYFLMLSRRKQELLVDRIVQRMKGMYTVPFTEEEFRSMGIMAPFVVDEVFIQVDRSFFTQNLDYLKTLCYSSGKTELVARILQEPAVFGPVKNWNQATLSMVGRFLFFLPVNILQEIPLPLMTLGRIEKLFMSHRQWEDGDVGILCSDMNERKALFEKQQFVLQFFLGFLKINSLSLTPIVPTCETLHTTSPAAWTSSSLSSMSSTAFSNCLELMGHDSFLASFQRSEVLKRVKKMYGPVSSFSPSVIAQLGEIATELSPEELSALRLVEQSSIASMGAVSTWNTRQLTALFTTVLNSTKLTPSRLDSNMFVALGHILCGAKTTEINTFNNVEFGKAVLWLGQLRLSCSEEQMLALVQLLTHSLAFGPMSSWDTDVFIEIGVLAAGLPDIAMSALVKEQIEGITPMAISIIPPEKFAVAFSQSQISMFSYEQAVALTPQQVSALRDLQRTALAMVLAPWDGRPVIIKDPTVRSLGLIHNPLCLILGLLMLLIVLF</sequence>
<dbReference type="InterPro" id="IPR048992">
    <property type="entry name" value="Stereocilin_LRR"/>
</dbReference>
<reference evidence="5 6" key="1">
    <citation type="submission" date="2021-06" db="EMBL/GenBank/DDBJ databases">
        <authorList>
            <person name="Palmer J.M."/>
        </authorList>
    </citation>
    <scope>NUCLEOTIDE SEQUENCE [LARGE SCALE GENOMIC DNA]</scope>
    <source>
        <strain evidence="5 6">MEX-2019</strain>
        <tissue evidence="5">Muscle</tissue>
    </source>
</reference>
<comment type="caution">
    <text evidence="5">The sequence shown here is derived from an EMBL/GenBank/DDBJ whole genome shotgun (WGS) entry which is preliminary data.</text>
</comment>
<dbReference type="GO" id="GO:0009986">
    <property type="term" value="C:cell surface"/>
    <property type="evidence" value="ECO:0007669"/>
    <property type="project" value="TreeGrafter"/>
</dbReference>
<dbReference type="Proteomes" id="UP001311232">
    <property type="component" value="Unassembled WGS sequence"/>
</dbReference>
<keyword evidence="2" id="KW-0325">Glycoprotein</keyword>
<organism evidence="5 6">
    <name type="scientific">Crenichthys baileyi</name>
    <name type="common">White River springfish</name>
    <dbReference type="NCBI Taxonomy" id="28760"/>
    <lineage>
        <taxon>Eukaryota</taxon>
        <taxon>Metazoa</taxon>
        <taxon>Chordata</taxon>
        <taxon>Craniata</taxon>
        <taxon>Vertebrata</taxon>
        <taxon>Euteleostomi</taxon>
        <taxon>Actinopterygii</taxon>
        <taxon>Neopterygii</taxon>
        <taxon>Teleostei</taxon>
        <taxon>Neoteleostei</taxon>
        <taxon>Acanthomorphata</taxon>
        <taxon>Ovalentaria</taxon>
        <taxon>Atherinomorphae</taxon>
        <taxon>Cyprinodontiformes</taxon>
        <taxon>Goodeidae</taxon>
        <taxon>Crenichthys</taxon>
    </lineage>
</organism>
<dbReference type="Pfam" id="PF21058">
    <property type="entry name" value="Stereocilin"/>
    <property type="match status" value="1"/>
</dbReference>
<keyword evidence="3" id="KW-1133">Transmembrane helix</keyword>
<evidence type="ECO:0000313" key="5">
    <source>
        <dbReference type="EMBL" id="KAK5614121.1"/>
    </source>
</evidence>
<dbReference type="AlphaFoldDB" id="A0AAV9RYL3"/>
<evidence type="ECO:0000313" key="6">
    <source>
        <dbReference type="Proteomes" id="UP001311232"/>
    </source>
</evidence>
<evidence type="ECO:0000256" key="2">
    <source>
        <dbReference type="ARBA" id="ARBA00023180"/>
    </source>
</evidence>
<accession>A0AAV9RYL3</accession>
<keyword evidence="3" id="KW-0472">Membrane</keyword>
<proteinExistence type="predicted"/>
<feature type="transmembrane region" description="Helical" evidence="3">
    <location>
        <begin position="1080"/>
        <end position="1098"/>
    </location>
</feature>
<keyword evidence="3" id="KW-0812">Transmembrane</keyword>
<protein>
    <recommendedName>
        <fullName evidence="4">Stereocilin LRR domain-containing protein</fullName>
    </recommendedName>
</protein>
<evidence type="ECO:0000259" key="4">
    <source>
        <dbReference type="Pfam" id="PF21058"/>
    </source>
</evidence>
<dbReference type="PANTHER" id="PTHR23412:SF19">
    <property type="entry name" value="STEREOCILIN 1"/>
    <property type="match status" value="1"/>
</dbReference>
<dbReference type="EMBL" id="JAHHUM010001172">
    <property type="protein sequence ID" value="KAK5614121.1"/>
    <property type="molecule type" value="Genomic_DNA"/>
</dbReference>
<dbReference type="PANTHER" id="PTHR23412">
    <property type="entry name" value="STEREOCILIN RELATED"/>
    <property type="match status" value="1"/>
</dbReference>
<name>A0AAV9RYL3_9TELE</name>
<dbReference type="InterPro" id="IPR026664">
    <property type="entry name" value="Stereocilin-rel"/>
</dbReference>
<evidence type="ECO:0000256" key="3">
    <source>
        <dbReference type="SAM" id="Phobius"/>
    </source>
</evidence>